<dbReference type="RefSeq" id="WP_116556667.1">
    <property type="nucleotide sequence ID" value="NZ_QDKM01000001.1"/>
</dbReference>
<dbReference type="Gene3D" id="3.20.20.30">
    <property type="entry name" value="Luciferase-like domain"/>
    <property type="match status" value="1"/>
</dbReference>
<dbReference type="InterPro" id="IPR011251">
    <property type="entry name" value="Luciferase-like_dom"/>
</dbReference>
<comment type="similarity">
    <text evidence="1">To bacterial alkanal monooxygenase alpha and beta chains.</text>
</comment>
<dbReference type="PANTHER" id="PTHR30137">
    <property type="entry name" value="LUCIFERASE-LIKE MONOOXYGENASE"/>
    <property type="match status" value="1"/>
</dbReference>
<dbReference type="GO" id="GO:0005829">
    <property type="term" value="C:cytosol"/>
    <property type="evidence" value="ECO:0007669"/>
    <property type="project" value="TreeGrafter"/>
</dbReference>
<dbReference type="SUPFAM" id="SSF51679">
    <property type="entry name" value="Bacterial luciferase-like"/>
    <property type="match status" value="1"/>
</dbReference>
<dbReference type="OrthoDB" id="9780518at2"/>
<evidence type="ECO:0000256" key="2">
    <source>
        <dbReference type="ARBA" id="ARBA00074555"/>
    </source>
</evidence>
<evidence type="ECO:0000313" key="4">
    <source>
        <dbReference type="EMBL" id="PVH30259.1"/>
    </source>
</evidence>
<keyword evidence="4" id="KW-0560">Oxidoreductase</keyword>
<dbReference type="CDD" id="cd00347">
    <property type="entry name" value="Flavin_utilizing_monoxygenases"/>
    <property type="match status" value="1"/>
</dbReference>
<proteinExistence type="predicted"/>
<reference evidence="4 5" key="1">
    <citation type="submission" date="2018-04" db="EMBL/GenBank/DDBJ databases">
        <title>Pararhodobacter oceanense sp. nov., isolated from marine intertidal sediment.</title>
        <authorList>
            <person name="Wang X.-L."/>
            <person name="Du Z.-J."/>
        </authorList>
    </citation>
    <scope>NUCLEOTIDE SEQUENCE [LARGE SCALE GENOMIC DNA]</scope>
    <source>
        <strain evidence="4 5">AM505</strain>
    </source>
</reference>
<dbReference type="InterPro" id="IPR050766">
    <property type="entry name" value="Bact_Lucif_Oxidored"/>
</dbReference>
<dbReference type="Proteomes" id="UP000245911">
    <property type="component" value="Unassembled WGS sequence"/>
</dbReference>
<dbReference type="NCBIfam" id="TIGR03558">
    <property type="entry name" value="oxido_grp_1"/>
    <property type="match status" value="1"/>
</dbReference>
<dbReference type="InterPro" id="IPR036661">
    <property type="entry name" value="Luciferase-like_sf"/>
</dbReference>
<dbReference type="AlphaFoldDB" id="A0A2T8HXU3"/>
<dbReference type="EMBL" id="QDKM01000001">
    <property type="protein sequence ID" value="PVH30259.1"/>
    <property type="molecule type" value="Genomic_DNA"/>
</dbReference>
<protein>
    <recommendedName>
        <fullName evidence="2">Luciferase-like monooxygenase</fullName>
    </recommendedName>
</protein>
<evidence type="ECO:0000313" key="5">
    <source>
        <dbReference type="Proteomes" id="UP000245911"/>
    </source>
</evidence>
<dbReference type="PANTHER" id="PTHR30137:SF6">
    <property type="entry name" value="LUCIFERASE-LIKE MONOOXYGENASE"/>
    <property type="match status" value="1"/>
</dbReference>
<organism evidence="4 5">
    <name type="scientific">Pararhodobacter oceanensis</name>
    <dbReference type="NCBI Taxonomy" id="2172121"/>
    <lineage>
        <taxon>Bacteria</taxon>
        <taxon>Pseudomonadati</taxon>
        <taxon>Pseudomonadota</taxon>
        <taxon>Alphaproteobacteria</taxon>
        <taxon>Rhodobacterales</taxon>
        <taxon>Paracoccaceae</taxon>
        <taxon>Pararhodobacter</taxon>
    </lineage>
</organism>
<sequence length="333" mass="35674">MYHYSLLDLAPVAEGSSTAQALENTVALAQAAEAAGYHRFWLAEHHNMPGIASAATVVVIGHVAGKTQSIRVGAGGIMLPNHAPLVVAEQFGTLATLYPDRIDLGLGRAPGTDMATARALRRHMAPEDSFPQDVQELLDYLGESDTPARVRAIPGEGTNVPVWILGSSLFGAQLSAYLGLPYAFASHFAPAMLDQALATYRETFRPSQYLAKPYAMVAAGVCVADTEEEANYHRSSQQLAFARLRTGMPGKLPAPVHDIEQHIPPQVRAGVDHALSVSAVGTPEMAREQLQAIIARYQPDELMVTGMIHDPAARIRSFELAGAVLKDLQRPAG</sequence>
<feature type="domain" description="Luciferase-like" evidence="3">
    <location>
        <begin position="9"/>
        <end position="292"/>
    </location>
</feature>
<name>A0A2T8HXU3_9RHOB</name>
<evidence type="ECO:0000259" key="3">
    <source>
        <dbReference type="Pfam" id="PF00296"/>
    </source>
</evidence>
<comment type="caution">
    <text evidence="4">The sequence shown here is derived from an EMBL/GenBank/DDBJ whole genome shotgun (WGS) entry which is preliminary data.</text>
</comment>
<gene>
    <name evidence="4" type="ORF">DDE20_01470</name>
</gene>
<evidence type="ECO:0000256" key="1">
    <source>
        <dbReference type="ARBA" id="ARBA00007789"/>
    </source>
</evidence>
<dbReference type="InterPro" id="IPR019949">
    <property type="entry name" value="CmoO-like"/>
</dbReference>
<keyword evidence="4" id="KW-0503">Monooxygenase</keyword>
<dbReference type="GO" id="GO:0004497">
    <property type="term" value="F:monooxygenase activity"/>
    <property type="evidence" value="ECO:0007669"/>
    <property type="project" value="UniProtKB-KW"/>
</dbReference>
<dbReference type="FunFam" id="3.20.20.30:FF:000002">
    <property type="entry name" value="LLM class flavin-dependent oxidoreductase"/>
    <property type="match status" value="1"/>
</dbReference>
<dbReference type="Pfam" id="PF00296">
    <property type="entry name" value="Bac_luciferase"/>
    <property type="match status" value="1"/>
</dbReference>
<dbReference type="GO" id="GO:0016705">
    <property type="term" value="F:oxidoreductase activity, acting on paired donors, with incorporation or reduction of molecular oxygen"/>
    <property type="evidence" value="ECO:0007669"/>
    <property type="project" value="InterPro"/>
</dbReference>
<accession>A0A2T8HXU3</accession>
<keyword evidence="5" id="KW-1185">Reference proteome</keyword>